<dbReference type="Gramene" id="TuG1812G0400001937.01.T03">
    <property type="protein sequence ID" value="TuG1812G0400001937.01.T03"/>
    <property type="gene ID" value="TuG1812G0400001937.01"/>
</dbReference>
<reference evidence="2" key="1">
    <citation type="journal article" date="2013" name="Nature">
        <title>Draft genome of the wheat A-genome progenitor Triticum urartu.</title>
        <authorList>
            <person name="Ling H.Q."/>
            <person name="Zhao S."/>
            <person name="Liu D."/>
            <person name="Wang J."/>
            <person name="Sun H."/>
            <person name="Zhang C."/>
            <person name="Fan H."/>
            <person name="Li D."/>
            <person name="Dong L."/>
            <person name="Tao Y."/>
            <person name="Gao C."/>
            <person name="Wu H."/>
            <person name="Li Y."/>
            <person name="Cui Y."/>
            <person name="Guo X."/>
            <person name="Zheng S."/>
            <person name="Wang B."/>
            <person name="Yu K."/>
            <person name="Liang Q."/>
            <person name="Yang W."/>
            <person name="Lou X."/>
            <person name="Chen J."/>
            <person name="Feng M."/>
            <person name="Jian J."/>
            <person name="Zhang X."/>
            <person name="Luo G."/>
            <person name="Jiang Y."/>
            <person name="Liu J."/>
            <person name="Wang Z."/>
            <person name="Sha Y."/>
            <person name="Zhang B."/>
            <person name="Wu H."/>
            <person name="Tang D."/>
            <person name="Shen Q."/>
            <person name="Xue P."/>
            <person name="Zou S."/>
            <person name="Wang X."/>
            <person name="Liu X."/>
            <person name="Wang F."/>
            <person name="Yang Y."/>
            <person name="An X."/>
            <person name="Dong Z."/>
            <person name="Zhang K."/>
            <person name="Zhang X."/>
            <person name="Luo M.C."/>
            <person name="Dvorak J."/>
            <person name="Tong Y."/>
            <person name="Wang J."/>
            <person name="Yang H."/>
            <person name="Li Z."/>
            <person name="Wang D."/>
            <person name="Zhang A."/>
            <person name="Wang J."/>
        </authorList>
    </citation>
    <scope>NUCLEOTIDE SEQUENCE</scope>
    <source>
        <strain evidence="2">cv. G1812</strain>
    </source>
</reference>
<evidence type="ECO:0000313" key="1">
    <source>
        <dbReference type="EnsemblPlants" id="TuG1812G0400001937.01.T03"/>
    </source>
</evidence>
<proteinExistence type="predicted"/>
<keyword evidence="2" id="KW-1185">Reference proteome</keyword>
<reference evidence="1" key="2">
    <citation type="submission" date="2018-03" db="EMBL/GenBank/DDBJ databases">
        <title>The Triticum urartu genome reveals the dynamic nature of wheat genome evolution.</title>
        <authorList>
            <person name="Ling H."/>
            <person name="Ma B."/>
            <person name="Shi X."/>
            <person name="Liu H."/>
            <person name="Dong L."/>
            <person name="Sun H."/>
            <person name="Cao Y."/>
            <person name="Gao Q."/>
            <person name="Zheng S."/>
            <person name="Li Y."/>
            <person name="Yu Y."/>
            <person name="Du H."/>
            <person name="Qi M."/>
            <person name="Li Y."/>
            <person name="Yu H."/>
            <person name="Cui Y."/>
            <person name="Wang N."/>
            <person name="Chen C."/>
            <person name="Wu H."/>
            <person name="Zhao Y."/>
            <person name="Zhang J."/>
            <person name="Li Y."/>
            <person name="Zhou W."/>
            <person name="Zhang B."/>
            <person name="Hu W."/>
            <person name="Eijk M."/>
            <person name="Tang J."/>
            <person name="Witsenboer H."/>
            <person name="Zhao S."/>
            <person name="Li Z."/>
            <person name="Zhang A."/>
            <person name="Wang D."/>
            <person name="Liang C."/>
        </authorList>
    </citation>
    <scope>NUCLEOTIDE SEQUENCE [LARGE SCALE GENOMIC DNA]</scope>
    <source>
        <strain evidence="1">cv. G1812</strain>
    </source>
</reference>
<dbReference type="AlphaFoldDB" id="A0A8R7U6P9"/>
<dbReference type="Proteomes" id="UP000015106">
    <property type="component" value="Chromosome 4"/>
</dbReference>
<reference evidence="1" key="3">
    <citation type="submission" date="2022-06" db="UniProtKB">
        <authorList>
            <consortium name="EnsemblPlants"/>
        </authorList>
    </citation>
    <scope>IDENTIFICATION</scope>
</reference>
<dbReference type="EnsemblPlants" id="TuG1812G0400001937.01.T03">
    <property type="protein sequence ID" value="TuG1812G0400001937.01.T03"/>
    <property type="gene ID" value="TuG1812G0400001937.01"/>
</dbReference>
<name>A0A8R7U6P9_TRIUA</name>
<sequence>MRFQSFHSADQIKLGLDFKVQLRQLVQIFHSRLWKTHVAFLLQVVMSWDIEEESRREVAKRF</sequence>
<evidence type="ECO:0000313" key="2">
    <source>
        <dbReference type="Proteomes" id="UP000015106"/>
    </source>
</evidence>
<protein>
    <submittedName>
        <fullName evidence="1">Uncharacterized protein</fullName>
    </submittedName>
</protein>
<organism evidence="1 2">
    <name type="scientific">Triticum urartu</name>
    <name type="common">Red wild einkorn</name>
    <name type="synonym">Crithodium urartu</name>
    <dbReference type="NCBI Taxonomy" id="4572"/>
    <lineage>
        <taxon>Eukaryota</taxon>
        <taxon>Viridiplantae</taxon>
        <taxon>Streptophyta</taxon>
        <taxon>Embryophyta</taxon>
        <taxon>Tracheophyta</taxon>
        <taxon>Spermatophyta</taxon>
        <taxon>Magnoliopsida</taxon>
        <taxon>Liliopsida</taxon>
        <taxon>Poales</taxon>
        <taxon>Poaceae</taxon>
        <taxon>BOP clade</taxon>
        <taxon>Pooideae</taxon>
        <taxon>Triticodae</taxon>
        <taxon>Triticeae</taxon>
        <taxon>Triticinae</taxon>
        <taxon>Triticum</taxon>
    </lineage>
</organism>
<accession>A0A8R7U6P9</accession>